<evidence type="ECO:0000313" key="1">
    <source>
        <dbReference type="EMBL" id="KAG7452074.1"/>
    </source>
</evidence>
<organism evidence="1 2">
    <name type="scientific">Guyanagaster necrorhizus</name>
    <dbReference type="NCBI Taxonomy" id="856835"/>
    <lineage>
        <taxon>Eukaryota</taxon>
        <taxon>Fungi</taxon>
        <taxon>Dikarya</taxon>
        <taxon>Basidiomycota</taxon>
        <taxon>Agaricomycotina</taxon>
        <taxon>Agaricomycetes</taxon>
        <taxon>Agaricomycetidae</taxon>
        <taxon>Agaricales</taxon>
        <taxon>Marasmiineae</taxon>
        <taxon>Physalacriaceae</taxon>
        <taxon>Guyanagaster</taxon>
    </lineage>
</organism>
<reference evidence="1" key="1">
    <citation type="submission" date="2020-11" db="EMBL/GenBank/DDBJ databases">
        <title>Adaptations for nitrogen fixation in a non-lichenized fungal sporocarp promotes dispersal by wood-feeding termites.</title>
        <authorList>
            <consortium name="DOE Joint Genome Institute"/>
            <person name="Koch R.A."/>
            <person name="Yoon G."/>
            <person name="Arayal U."/>
            <person name="Lail K."/>
            <person name="Amirebrahimi M."/>
            <person name="Labutti K."/>
            <person name="Lipzen A."/>
            <person name="Riley R."/>
            <person name="Barry K."/>
            <person name="Henrissat B."/>
            <person name="Grigoriev I.V."/>
            <person name="Herr J.R."/>
            <person name="Aime M.C."/>
        </authorList>
    </citation>
    <scope>NUCLEOTIDE SEQUENCE</scope>
    <source>
        <strain evidence="1">MCA 3950</strain>
    </source>
</reference>
<sequence>MLKTVPEVRTSHADERGAEEKELWIGPPQAADRHNKHQNTGFQNLWVLLHLSPVSDHKDKNLFNNFFEELPLSNPFTASHGPGIGDHAWNSINEVARLAERGSRYITPCESLIPLTSSSLSLTLSHFRETSTHYSARIEVKQWKREGYDLLKEE</sequence>
<dbReference type="Proteomes" id="UP000812287">
    <property type="component" value="Unassembled WGS sequence"/>
</dbReference>
<name>A0A9P8AXR6_9AGAR</name>
<keyword evidence="2" id="KW-1185">Reference proteome</keyword>
<protein>
    <submittedName>
        <fullName evidence="1">Uncharacterized protein</fullName>
    </submittedName>
</protein>
<comment type="caution">
    <text evidence="1">The sequence shown here is derived from an EMBL/GenBank/DDBJ whole genome shotgun (WGS) entry which is preliminary data.</text>
</comment>
<evidence type="ECO:0000313" key="2">
    <source>
        <dbReference type="Proteomes" id="UP000812287"/>
    </source>
</evidence>
<dbReference type="RefSeq" id="XP_043045574.1">
    <property type="nucleotide sequence ID" value="XM_043183967.1"/>
</dbReference>
<gene>
    <name evidence="1" type="ORF">BT62DRAFT_915822</name>
</gene>
<dbReference type="GeneID" id="66106264"/>
<dbReference type="AlphaFoldDB" id="A0A9P8AXR6"/>
<accession>A0A9P8AXR6</accession>
<proteinExistence type="predicted"/>
<dbReference type="EMBL" id="MU250524">
    <property type="protein sequence ID" value="KAG7452074.1"/>
    <property type="molecule type" value="Genomic_DNA"/>
</dbReference>